<dbReference type="InterPro" id="IPR036163">
    <property type="entry name" value="HMA_dom_sf"/>
</dbReference>
<dbReference type="RefSeq" id="WP_092460716.1">
    <property type="nucleotide sequence ID" value="NZ_FPCJ01000001.1"/>
</dbReference>
<dbReference type="SUPFAM" id="SSF55008">
    <property type="entry name" value="HMA, heavy metal-associated domain"/>
    <property type="match status" value="1"/>
</dbReference>
<dbReference type="Pfam" id="PF00403">
    <property type="entry name" value="HMA"/>
    <property type="match status" value="1"/>
</dbReference>
<feature type="chain" id="PRO_5011780113" evidence="1">
    <location>
        <begin position="25"/>
        <end position="124"/>
    </location>
</feature>
<reference evidence="4" key="1">
    <citation type="submission" date="2016-10" db="EMBL/GenBank/DDBJ databases">
        <authorList>
            <person name="Varghese N."/>
            <person name="Submissions S."/>
        </authorList>
    </citation>
    <scope>NUCLEOTIDE SEQUENCE [LARGE SCALE GENOMIC DNA]</scope>
    <source>
        <strain evidence="4">DSM 14807</strain>
    </source>
</reference>
<dbReference type="CDD" id="cd00371">
    <property type="entry name" value="HMA"/>
    <property type="match status" value="1"/>
</dbReference>
<sequence>MNLYRKLFLLAGLTLLLISHAASAQRAVATVRIQTNIQKCEACKQILLNYLKREPGIISANVNTYNKIVTVRYYTERTNPLYIEYAIANAGFDADTVKANPDSYQLLPPCCKDTTSQQKPPANK</sequence>
<proteinExistence type="predicted"/>
<dbReference type="OrthoDB" id="5513217at2"/>
<dbReference type="EMBL" id="FPCJ01000001">
    <property type="protein sequence ID" value="SFV35925.1"/>
    <property type="molecule type" value="Genomic_DNA"/>
</dbReference>
<dbReference type="InterPro" id="IPR006121">
    <property type="entry name" value="HMA_dom"/>
</dbReference>
<name>A0A1I7NMT1_9BACT</name>
<evidence type="ECO:0000313" key="4">
    <source>
        <dbReference type="Proteomes" id="UP000199537"/>
    </source>
</evidence>
<feature type="domain" description="HMA" evidence="2">
    <location>
        <begin position="28"/>
        <end position="95"/>
    </location>
</feature>
<dbReference type="Gene3D" id="3.30.70.100">
    <property type="match status" value="1"/>
</dbReference>
<dbReference type="GO" id="GO:0046872">
    <property type="term" value="F:metal ion binding"/>
    <property type="evidence" value="ECO:0007669"/>
    <property type="project" value="InterPro"/>
</dbReference>
<organism evidence="3 4">
    <name type="scientific">Thermoflavifilum thermophilum</name>
    <dbReference type="NCBI Taxonomy" id="1393122"/>
    <lineage>
        <taxon>Bacteria</taxon>
        <taxon>Pseudomonadati</taxon>
        <taxon>Bacteroidota</taxon>
        <taxon>Chitinophagia</taxon>
        <taxon>Chitinophagales</taxon>
        <taxon>Chitinophagaceae</taxon>
        <taxon>Thermoflavifilum</taxon>
    </lineage>
</organism>
<dbReference type="STRING" id="1393122.SAMN05660895_2356"/>
<dbReference type="PROSITE" id="PS50846">
    <property type="entry name" value="HMA_2"/>
    <property type="match status" value="1"/>
</dbReference>
<keyword evidence="1" id="KW-0732">Signal</keyword>
<evidence type="ECO:0000259" key="2">
    <source>
        <dbReference type="PROSITE" id="PS50846"/>
    </source>
</evidence>
<evidence type="ECO:0000256" key="1">
    <source>
        <dbReference type="SAM" id="SignalP"/>
    </source>
</evidence>
<dbReference type="Proteomes" id="UP000199537">
    <property type="component" value="Unassembled WGS sequence"/>
</dbReference>
<feature type="signal peptide" evidence="1">
    <location>
        <begin position="1"/>
        <end position="24"/>
    </location>
</feature>
<evidence type="ECO:0000313" key="3">
    <source>
        <dbReference type="EMBL" id="SFV35925.1"/>
    </source>
</evidence>
<gene>
    <name evidence="3" type="ORF">SAMN05660895_2356</name>
</gene>
<dbReference type="AlphaFoldDB" id="A0A1I7NMT1"/>
<keyword evidence="4" id="KW-1185">Reference proteome</keyword>
<protein>
    <submittedName>
        <fullName evidence="3">Copper chaperone CopZ</fullName>
    </submittedName>
</protein>
<accession>A0A1I7NMT1</accession>